<dbReference type="Gene3D" id="3.30.413.10">
    <property type="entry name" value="Sulfite Reductase Hemoprotein, domain 1"/>
    <property type="match status" value="1"/>
</dbReference>
<evidence type="ECO:0000256" key="5">
    <source>
        <dbReference type="ARBA" id="ARBA00023004"/>
    </source>
</evidence>
<dbReference type="Pfam" id="PF00037">
    <property type="entry name" value="Fer4"/>
    <property type="match status" value="2"/>
</dbReference>
<dbReference type="InterPro" id="IPR017900">
    <property type="entry name" value="4Fe4S_Fe_S_CS"/>
</dbReference>
<dbReference type="Pfam" id="PF03460">
    <property type="entry name" value="NIR_SIR_ferr"/>
    <property type="match status" value="1"/>
</dbReference>
<dbReference type="Gene3D" id="3.30.70.20">
    <property type="match status" value="1"/>
</dbReference>
<dbReference type="Gene3D" id="3.90.480.20">
    <property type="match status" value="1"/>
</dbReference>
<feature type="domain" description="4Fe-4S ferredoxin-type" evidence="7">
    <location>
        <begin position="156"/>
        <end position="181"/>
    </location>
</feature>
<organism evidence="8">
    <name type="scientific">anaerobic digester metagenome</name>
    <dbReference type="NCBI Taxonomy" id="1263854"/>
    <lineage>
        <taxon>unclassified sequences</taxon>
        <taxon>metagenomes</taxon>
        <taxon>ecological metagenomes</taxon>
    </lineage>
</organism>
<keyword evidence="4 8" id="KW-0560">Oxidoreductase</keyword>
<keyword evidence="6" id="KW-0411">Iron-sulfur</keyword>
<dbReference type="Pfam" id="PF01077">
    <property type="entry name" value="NIR_SIR"/>
    <property type="match status" value="1"/>
</dbReference>
<protein>
    <submittedName>
        <fullName evidence="8">Nitrite and sulphite reductase 4Fe-4S region</fullName>
        <ecNumber evidence="8">1.8.99.5</ecNumber>
    </submittedName>
</protein>
<dbReference type="PROSITE" id="PS00198">
    <property type="entry name" value="4FE4S_FER_1"/>
    <property type="match status" value="2"/>
</dbReference>
<evidence type="ECO:0000259" key="7">
    <source>
        <dbReference type="PROSITE" id="PS51379"/>
    </source>
</evidence>
<name>A0A485M771_9ZZZZ</name>
<gene>
    <name evidence="8" type="ORF">SCFA_880006</name>
</gene>
<dbReference type="GO" id="GO:0046872">
    <property type="term" value="F:metal ion binding"/>
    <property type="evidence" value="ECO:0007669"/>
    <property type="project" value="UniProtKB-KW"/>
</dbReference>
<accession>A0A485M771</accession>
<dbReference type="SUPFAM" id="SSF55124">
    <property type="entry name" value="Nitrite/Sulfite reductase N-terminal domain-like"/>
    <property type="match status" value="1"/>
</dbReference>
<dbReference type="PROSITE" id="PS51379">
    <property type="entry name" value="4FE4S_FER_2"/>
    <property type="match status" value="2"/>
</dbReference>
<evidence type="ECO:0000256" key="2">
    <source>
        <dbReference type="ARBA" id="ARBA00022617"/>
    </source>
</evidence>
<dbReference type="SUPFAM" id="SSF54862">
    <property type="entry name" value="4Fe-4S ferredoxins"/>
    <property type="match status" value="1"/>
</dbReference>
<keyword evidence="5" id="KW-0408">Iron</keyword>
<dbReference type="GO" id="GO:0051539">
    <property type="term" value="F:4 iron, 4 sulfur cluster binding"/>
    <property type="evidence" value="ECO:0007669"/>
    <property type="project" value="UniProtKB-KW"/>
</dbReference>
<keyword evidence="3" id="KW-0479">Metal-binding</keyword>
<evidence type="ECO:0000256" key="1">
    <source>
        <dbReference type="ARBA" id="ARBA00022485"/>
    </source>
</evidence>
<dbReference type="InterPro" id="IPR045854">
    <property type="entry name" value="NO2/SO3_Rdtase_4Fe4S_sf"/>
</dbReference>
<evidence type="ECO:0000256" key="4">
    <source>
        <dbReference type="ARBA" id="ARBA00023002"/>
    </source>
</evidence>
<evidence type="ECO:0000313" key="8">
    <source>
        <dbReference type="EMBL" id="VFU18630.1"/>
    </source>
</evidence>
<dbReference type="EMBL" id="CAADRM010000156">
    <property type="protein sequence ID" value="VFU18630.1"/>
    <property type="molecule type" value="Genomic_DNA"/>
</dbReference>
<dbReference type="PANTHER" id="PTHR32439">
    <property type="entry name" value="FERREDOXIN--NITRITE REDUCTASE, CHLOROPLASTIC"/>
    <property type="match status" value="1"/>
</dbReference>
<feature type="domain" description="4Fe-4S ferredoxin-type" evidence="7">
    <location>
        <begin position="185"/>
        <end position="214"/>
    </location>
</feature>
<keyword evidence="1" id="KW-0004">4Fe-4S</keyword>
<sequence>MTQVDPAQLKKQGFIQQREEDYFTVRIKILAGNITAEQMRGLSEISNAYARGYAGLTARLGIEIPWVKLEDLEKVRVELEKIGLKPGGTGRTVRAIVACKGTVCAHGLIDTQGLCAMLDQGFFGEELPAKFKMGVAGCPNNCAKVQLHDLGFMGQCLPQIDEDLCDGCGECIGLCPTGALKKSGGRVFLDESRCILCGKCIKHCPAHAVSMKKHGVALFLGGKFGKRYTIGQDAGVILSPDEALAATRVLVDFYRDNARPGERFGIIVGRVGIEEVRAVLMRRLGRPAA</sequence>
<dbReference type="PANTHER" id="PTHR32439:SF9">
    <property type="entry name" value="BLR3264 PROTEIN"/>
    <property type="match status" value="1"/>
</dbReference>
<evidence type="ECO:0000256" key="3">
    <source>
        <dbReference type="ARBA" id="ARBA00022723"/>
    </source>
</evidence>
<dbReference type="InterPro" id="IPR006067">
    <property type="entry name" value="NO2/SO3_Rdtase_4Fe4S_dom"/>
</dbReference>
<dbReference type="SUPFAM" id="SSF56014">
    <property type="entry name" value="Nitrite and sulphite reductase 4Fe-4S domain-like"/>
    <property type="match status" value="1"/>
</dbReference>
<dbReference type="InterPro" id="IPR017896">
    <property type="entry name" value="4Fe4S_Fe-S-bd"/>
</dbReference>
<dbReference type="InterPro" id="IPR036136">
    <property type="entry name" value="Nit/Sulf_reduc_fer-like_dom_sf"/>
</dbReference>
<dbReference type="GO" id="GO:0016491">
    <property type="term" value="F:oxidoreductase activity"/>
    <property type="evidence" value="ECO:0007669"/>
    <property type="project" value="UniProtKB-KW"/>
</dbReference>
<dbReference type="InterPro" id="IPR005117">
    <property type="entry name" value="NiRdtase/SiRdtase_haem-b_fer"/>
</dbReference>
<dbReference type="EC" id="1.8.99.5" evidence="8"/>
<proteinExistence type="predicted"/>
<keyword evidence="2" id="KW-0349">Heme</keyword>
<dbReference type="InterPro" id="IPR051329">
    <property type="entry name" value="NIR_SIR_4Fe-4S"/>
</dbReference>
<reference evidence="8" key="1">
    <citation type="submission" date="2019-03" db="EMBL/GenBank/DDBJ databases">
        <authorList>
            <person name="Hao L."/>
        </authorList>
    </citation>
    <scope>NUCLEOTIDE SEQUENCE</scope>
</reference>
<evidence type="ECO:0000256" key="6">
    <source>
        <dbReference type="ARBA" id="ARBA00023014"/>
    </source>
</evidence>
<dbReference type="AlphaFoldDB" id="A0A485M771"/>
<dbReference type="GO" id="GO:0020037">
    <property type="term" value="F:heme binding"/>
    <property type="evidence" value="ECO:0007669"/>
    <property type="project" value="InterPro"/>
</dbReference>